<reference evidence="2 3" key="2">
    <citation type="submission" date="2019-08" db="EMBL/GenBank/DDBJ databases">
        <title>Jejuicoccus antrihumi gen. nov., sp. nov., a new member of the family Dermacoccaceae isolated from a cave.</title>
        <authorList>
            <person name="Schumann P."/>
            <person name="Kim I.S."/>
        </authorList>
    </citation>
    <scope>NUCLEOTIDE SEQUENCE [LARGE SCALE GENOMIC DNA]</scope>
    <source>
        <strain evidence="2 3">C5-26</strain>
    </source>
</reference>
<dbReference type="Gene3D" id="3.40.630.30">
    <property type="match status" value="1"/>
</dbReference>
<dbReference type="CDD" id="cd04301">
    <property type="entry name" value="NAT_SF"/>
    <property type="match status" value="1"/>
</dbReference>
<dbReference type="SUPFAM" id="SSF55729">
    <property type="entry name" value="Acyl-CoA N-acyltransferases (Nat)"/>
    <property type="match status" value="1"/>
</dbReference>
<dbReference type="EMBL" id="VCQV01000072">
    <property type="protein sequence ID" value="TWP32492.1"/>
    <property type="molecule type" value="Genomic_DNA"/>
</dbReference>
<gene>
    <name evidence="2" type="ORF">FGL98_24105</name>
</gene>
<sequence>MGFDVFSSAVGSLESDGWPPGRLSTTRLILREPEAGDRSRLIDWASAEVNQYTGGARPRDELEAAMPVEPRRRPGLFVVERDGAMLGFVTIDRRDRDRLGHVLPGGNEAELGYMFLPEAWGHGVATEAAAGALRWFDYAHGGELVVVSAQLANTASIRVADKLGFVETVRFEDYGALQWLGVRRPPNP</sequence>
<keyword evidence="2" id="KW-0808">Transferase</keyword>
<organism evidence="2 3">
    <name type="scientific">Leekyejoonella antrihumi</name>
    <dbReference type="NCBI Taxonomy" id="1660198"/>
    <lineage>
        <taxon>Bacteria</taxon>
        <taxon>Bacillati</taxon>
        <taxon>Actinomycetota</taxon>
        <taxon>Actinomycetes</taxon>
        <taxon>Micrococcales</taxon>
        <taxon>Dermacoccaceae</taxon>
        <taxon>Leekyejoonella</taxon>
    </lineage>
</organism>
<evidence type="ECO:0000313" key="2">
    <source>
        <dbReference type="EMBL" id="TWP32492.1"/>
    </source>
</evidence>
<dbReference type="PANTHER" id="PTHR43792:SF1">
    <property type="entry name" value="N-ACETYLTRANSFERASE DOMAIN-CONTAINING PROTEIN"/>
    <property type="match status" value="1"/>
</dbReference>
<name>A0A563DRC3_9MICO</name>
<reference evidence="2 3" key="1">
    <citation type="submission" date="2019-05" db="EMBL/GenBank/DDBJ databases">
        <authorList>
            <person name="Lee S.D."/>
        </authorList>
    </citation>
    <scope>NUCLEOTIDE SEQUENCE [LARGE SCALE GENOMIC DNA]</scope>
    <source>
        <strain evidence="2 3">C5-26</strain>
    </source>
</reference>
<keyword evidence="3" id="KW-1185">Reference proteome</keyword>
<dbReference type="PROSITE" id="PS51186">
    <property type="entry name" value="GNAT"/>
    <property type="match status" value="1"/>
</dbReference>
<comment type="caution">
    <text evidence="2">The sequence shown here is derived from an EMBL/GenBank/DDBJ whole genome shotgun (WGS) entry which is preliminary data.</text>
</comment>
<proteinExistence type="predicted"/>
<dbReference type="OrthoDB" id="3533156at2"/>
<dbReference type="GO" id="GO:0016747">
    <property type="term" value="F:acyltransferase activity, transferring groups other than amino-acyl groups"/>
    <property type="evidence" value="ECO:0007669"/>
    <property type="project" value="InterPro"/>
</dbReference>
<dbReference type="AlphaFoldDB" id="A0A563DRC3"/>
<evidence type="ECO:0000259" key="1">
    <source>
        <dbReference type="PROSITE" id="PS51186"/>
    </source>
</evidence>
<dbReference type="InterPro" id="IPR016181">
    <property type="entry name" value="Acyl_CoA_acyltransferase"/>
</dbReference>
<dbReference type="InterPro" id="IPR000182">
    <property type="entry name" value="GNAT_dom"/>
</dbReference>
<protein>
    <submittedName>
        <fullName evidence="2">GNAT family N-acetyltransferase</fullName>
    </submittedName>
</protein>
<accession>A0A563DRC3</accession>
<dbReference type="Pfam" id="PF13302">
    <property type="entry name" value="Acetyltransf_3"/>
    <property type="match status" value="1"/>
</dbReference>
<dbReference type="InterPro" id="IPR051531">
    <property type="entry name" value="N-acetyltransferase"/>
</dbReference>
<dbReference type="PANTHER" id="PTHR43792">
    <property type="entry name" value="GNAT FAMILY, PUTATIVE (AFU_ORTHOLOGUE AFUA_3G00765)-RELATED-RELATED"/>
    <property type="match status" value="1"/>
</dbReference>
<feature type="domain" description="N-acetyltransferase" evidence="1">
    <location>
        <begin position="28"/>
        <end position="185"/>
    </location>
</feature>
<evidence type="ECO:0000313" key="3">
    <source>
        <dbReference type="Proteomes" id="UP000320244"/>
    </source>
</evidence>
<dbReference type="Proteomes" id="UP000320244">
    <property type="component" value="Unassembled WGS sequence"/>
</dbReference>